<reference evidence="6" key="1">
    <citation type="journal article" date="2019" name="Int. J. Syst. Evol. Microbiol.">
        <title>The Global Catalogue of Microorganisms (GCM) 10K type strain sequencing project: providing services to taxonomists for standard genome sequencing and annotation.</title>
        <authorList>
            <consortium name="The Broad Institute Genomics Platform"/>
            <consortium name="The Broad Institute Genome Sequencing Center for Infectious Disease"/>
            <person name="Wu L."/>
            <person name="Ma J."/>
        </authorList>
    </citation>
    <scope>NUCLEOTIDE SEQUENCE [LARGE SCALE GENOMIC DNA]</scope>
    <source>
        <strain evidence="6">CGMCC 4.7289</strain>
    </source>
</reference>
<dbReference type="PANTHER" id="PTHR47691:SF3">
    <property type="entry name" value="HTH-TYPE TRANSCRIPTIONAL REGULATOR RV0890C-RELATED"/>
    <property type="match status" value="1"/>
</dbReference>
<dbReference type="Gene3D" id="1.25.40.10">
    <property type="entry name" value="Tetratricopeptide repeat domain"/>
    <property type="match status" value="3"/>
</dbReference>
<evidence type="ECO:0000259" key="4">
    <source>
        <dbReference type="PROSITE" id="PS51755"/>
    </source>
</evidence>
<dbReference type="Proteomes" id="UP001595816">
    <property type="component" value="Unassembled WGS sequence"/>
</dbReference>
<dbReference type="PRINTS" id="PR00364">
    <property type="entry name" value="DISEASERSIST"/>
</dbReference>
<evidence type="ECO:0000256" key="1">
    <source>
        <dbReference type="ARBA" id="ARBA00005820"/>
    </source>
</evidence>
<dbReference type="InterPro" id="IPR049945">
    <property type="entry name" value="AAA_22"/>
</dbReference>
<dbReference type="SMART" id="SM00862">
    <property type="entry name" value="Trans_reg_C"/>
    <property type="match status" value="1"/>
</dbReference>
<dbReference type="GO" id="GO:0005524">
    <property type="term" value="F:ATP binding"/>
    <property type="evidence" value="ECO:0007669"/>
    <property type="project" value="UniProtKB-KW"/>
</dbReference>
<name>A0ABV8LWH3_9ACTN</name>
<dbReference type="InterPro" id="IPR027417">
    <property type="entry name" value="P-loop_NTPase"/>
</dbReference>
<dbReference type="CDD" id="cd15831">
    <property type="entry name" value="BTAD"/>
    <property type="match status" value="1"/>
</dbReference>
<dbReference type="PROSITE" id="PS51755">
    <property type="entry name" value="OMPR_PHOB"/>
    <property type="match status" value="1"/>
</dbReference>
<organism evidence="5 6">
    <name type="scientific">Hamadaea flava</name>
    <dbReference type="NCBI Taxonomy" id="1742688"/>
    <lineage>
        <taxon>Bacteria</taxon>
        <taxon>Bacillati</taxon>
        <taxon>Actinomycetota</taxon>
        <taxon>Actinomycetes</taxon>
        <taxon>Micromonosporales</taxon>
        <taxon>Micromonosporaceae</taxon>
        <taxon>Hamadaea</taxon>
    </lineage>
</organism>
<evidence type="ECO:0000313" key="6">
    <source>
        <dbReference type="Proteomes" id="UP001595816"/>
    </source>
</evidence>
<dbReference type="InterPro" id="IPR011990">
    <property type="entry name" value="TPR-like_helical_dom_sf"/>
</dbReference>
<dbReference type="SUPFAM" id="SSF46894">
    <property type="entry name" value="C-terminal effector domain of the bipartite response regulators"/>
    <property type="match status" value="1"/>
</dbReference>
<dbReference type="SUPFAM" id="SSF52540">
    <property type="entry name" value="P-loop containing nucleoside triphosphate hydrolases"/>
    <property type="match status" value="1"/>
</dbReference>
<dbReference type="InterPro" id="IPR001867">
    <property type="entry name" value="OmpR/PhoB-type_DNA-bd"/>
</dbReference>
<keyword evidence="2 3" id="KW-0238">DNA-binding</keyword>
<keyword evidence="5" id="KW-0547">Nucleotide-binding</keyword>
<dbReference type="SUPFAM" id="SSF48452">
    <property type="entry name" value="TPR-like"/>
    <property type="match status" value="3"/>
</dbReference>
<sequence length="1024" mass="111338">MEISLLGPLEARADDGTRLDLGGVRLRRLLIRLALDPGRAVSAAGLVDAVWAEDVPANAANALQALVSRLRRAGLPIEAAPGGYLLRVPADAVDAVRFERLATAGRAEEALALWRGEALPEAEGAEFAQATLARWATLRDEVRETLFARQIEAGTVELAALQELAAAHPLRDRPVELLMRALLATGRGPEALSAYERHRELLADQLGADPGPALRQLHVEILRGDGEPVPAKGPRTNLPAQRTSFVGRDADLLRVRETLDRSRLVTLTGPGGSGKTRLALEVARGLLPAYPEGVWLVELATVTKPEDVAPAVVSALGARARALRKDVFFDIADPLDRILSVLAEHRTLLVLDNCEHVVDAAARLVDELLAACPLLRVLATSREPLGVPGEALWPVEPLRLPPPDATVAQALTFPVVQLLQERARAVRPDFEIDEAGVEICRALDGMPLAIELAAARLRSMPARQLADRLDDKFRLLRGGSRTVLPRHQTLRAVIDWSWDLLGDDERRGWQRLAMATSVVSVELAEALLGPDALDVVGALLEKSLIRAEGIGYRMLETIREYGLERLAESGEEADARKAWTEYFVGLAETAEARLRTADQLPWLRLLETEHDNLLSVLRWAVAHGQKETAVRLIAGLGWYWWLRNYRSEATVLVEDALNLPGEAPVRYLALAKVFSAVIYVETFGDFEHATRVLHEAAEIARGHESEHPMLRLAEPMRALMSSGINGLGSEAEILARYFEDPDPWVAATARALHGHAAINLGWDREIAVQDFETALDRFRQLGDRWGLALVLDALGTIANNAGDYAAAARYARETIGLSEELGAQEDQVQQWMNLAWALYLAQEPDAAREAIEEATRLTQDATQPHVHAVVSFGRGNMARLDGDLPAARRLMETALIQLGPQMSAPQFRAMIRNGLGYVLAAEGEYAAAAAEHRTALEDGLSAGDSPIVGMVLIGLADLAYRQGDATKAATQLGAAAAIVGVEDQAVVDRVRVESAVRAALDPTAFAEAVERGRAYTMENVIELL</sequence>
<dbReference type="SMART" id="SM01043">
    <property type="entry name" value="BTAD"/>
    <property type="match status" value="1"/>
</dbReference>
<evidence type="ECO:0000313" key="5">
    <source>
        <dbReference type="EMBL" id="MFC4134742.1"/>
    </source>
</evidence>
<dbReference type="Gene3D" id="1.10.10.10">
    <property type="entry name" value="Winged helix-like DNA-binding domain superfamily/Winged helix DNA-binding domain"/>
    <property type="match status" value="1"/>
</dbReference>
<evidence type="ECO:0000256" key="3">
    <source>
        <dbReference type="PROSITE-ProRule" id="PRU01091"/>
    </source>
</evidence>
<dbReference type="Gene3D" id="3.40.50.300">
    <property type="entry name" value="P-loop containing nucleotide triphosphate hydrolases"/>
    <property type="match status" value="1"/>
</dbReference>
<proteinExistence type="inferred from homology"/>
<dbReference type="PANTHER" id="PTHR47691">
    <property type="entry name" value="REGULATOR-RELATED"/>
    <property type="match status" value="1"/>
</dbReference>
<keyword evidence="6" id="KW-1185">Reference proteome</keyword>
<gene>
    <name evidence="5" type="ORF">ACFOZ4_29385</name>
</gene>
<feature type="DNA-binding region" description="OmpR/PhoB-type" evidence="3">
    <location>
        <begin position="1"/>
        <end position="88"/>
    </location>
</feature>
<dbReference type="RefSeq" id="WP_253761117.1">
    <property type="nucleotide sequence ID" value="NZ_JAMZDZ010000001.1"/>
</dbReference>
<dbReference type="InterPro" id="IPR016032">
    <property type="entry name" value="Sig_transdc_resp-reg_C-effctor"/>
</dbReference>
<feature type="domain" description="OmpR/PhoB-type" evidence="4">
    <location>
        <begin position="1"/>
        <end position="88"/>
    </location>
</feature>
<comment type="similarity">
    <text evidence="1">Belongs to the AfsR/DnrI/RedD regulatory family.</text>
</comment>
<dbReference type="InterPro" id="IPR005158">
    <property type="entry name" value="BTAD"/>
</dbReference>
<comment type="caution">
    <text evidence="5">The sequence shown here is derived from an EMBL/GenBank/DDBJ whole genome shotgun (WGS) entry which is preliminary data.</text>
</comment>
<dbReference type="EMBL" id="JBHSAY010000015">
    <property type="protein sequence ID" value="MFC4134742.1"/>
    <property type="molecule type" value="Genomic_DNA"/>
</dbReference>
<accession>A0ABV8LWH3</accession>
<dbReference type="Pfam" id="PF13401">
    <property type="entry name" value="AAA_22"/>
    <property type="match status" value="1"/>
</dbReference>
<protein>
    <submittedName>
        <fullName evidence="5">ATP-binding protein</fullName>
    </submittedName>
</protein>
<keyword evidence="5" id="KW-0067">ATP-binding</keyword>
<dbReference type="Pfam" id="PF03704">
    <property type="entry name" value="BTAD"/>
    <property type="match status" value="1"/>
</dbReference>
<evidence type="ECO:0000256" key="2">
    <source>
        <dbReference type="ARBA" id="ARBA00023125"/>
    </source>
</evidence>
<dbReference type="InterPro" id="IPR036388">
    <property type="entry name" value="WH-like_DNA-bd_sf"/>
</dbReference>